<comment type="caution">
    <text evidence="2">The sequence shown here is derived from an EMBL/GenBank/DDBJ whole genome shotgun (WGS) entry which is preliminary data.</text>
</comment>
<evidence type="ECO:0000256" key="1">
    <source>
        <dbReference type="SAM" id="MobiDB-lite"/>
    </source>
</evidence>
<dbReference type="AlphaFoldDB" id="A0AAD7R8Y5"/>
<sequence>MSQTLPVKSKALTRDDEEGSGGIHHASGCGPSPPRCPTILRRFACFDIAHHWPTERDNDIVTRTPSTFYGGPQRPSVRPERVGHWNRHGNAPHPTSTTFDPRDKQETAPANGYEERERDRKALSLRCHSWISAARPITAGSSSQERRFPEATADAV</sequence>
<organism evidence="2 3">
    <name type="scientific">Aldrovandia affinis</name>
    <dbReference type="NCBI Taxonomy" id="143900"/>
    <lineage>
        <taxon>Eukaryota</taxon>
        <taxon>Metazoa</taxon>
        <taxon>Chordata</taxon>
        <taxon>Craniata</taxon>
        <taxon>Vertebrata</taxon>
        <taxon>Euteleostomi</taxon>
        <taxon>Actinopterygii</taxon>
        <taxon>Neopterygii</taxon>
        <taxon>Teleostei</taxon>
        <taxon>Notacanthiformes</taxon>
        <taxon>Halosauridae</taxon>
        <taxon>Aldrovandia</taxon>
    </lineage>
</organism>
<dbReference type="EMBL" id="JAINUG010000423">
    <property type="protein sequence ID" value="KAJ8371935.1"/>
    <property type="molecule type" value="Genomic_DNA"/>
</dbReference>
<dbReference type="Proteomes" id="UP001221898">
    <property type="component" value="Unassembled WGS sequence"/>
</dbReference>
<accession>A0AAD7R8Y5</accession>
<feature type="region of interest" description="Disordered" evidence="1">
    <location>
        <begin position="58"/>
        <end position="120"/>
    </location>
</feature>
<reference evidence="2" key="1">
    <citation type="journal article" date="2023" name="Science">
        <title>Genome structures resolve the early diversification of teleost fishes.</title>
        <authorList>
            <person name="Parey E."/>
            <person name="Louis A."/>
            <person name="Montfort J."/>
            <person name="Bouchez O."/>
            <person name="Roques C."/>
            <person name="Iampietro C."/>
            <person name="Lluch J."/>
            <person name="Castinel A."/>
            <person name="Donnadieu C."/>
            <person name="Desvignes T."/>
            <person name="Floi Bucao C."/>
            <person name="Jouanno E."/>
            <person name="Wen M."/>
            <person name="Mejri S."/>
            <person name="Dirks R."/>
            <person name="Jansen H."/>
            <person name="Henkel C."/>
            <person name="Chen W.J."/>
            <person name="Zahm M."/>
            <person name="Cabau C."/>
            <person name="Klopp C."/>
            <person name="Thompson A.W."/>
            <person name="Robinson-Rechavi M."/>
            <person name="Braasch I."/>
            <person name="Lecointre G."/>
            <person name="Bobe J."/>
            <person name="Postlethwait J.H."/>
            <person name="Berthelot C."/>
            <person name="Roest Crollius H."/>
            <person name="Guiguen Y."/>
        </authorList>
    </citation>
    <scope>NUCLEOTIDE SEQUENCE</scope>
    <source>
        <strain evidence="2">NC1722</strain>
    </source>
</reference>
<feature type="region of interest" description="Disordered" evidence="1">
    <location>
        <begin position="1"/>
        <end position="32"/>
    </location>
</feature>
<evidence type="ECO:0000313" key="3">
    <source>
        <dbReference type="Proteomes" id="UP001221898"/>
    </source>
</evidence>
<proteinExistence type="predicted"/>
<gene>
    <name evidence="2" type="ORF">AAFF_G00298470</name>
</gene>
<keyword evidence="3" id="KW-1185">Reference proteome</keyword>
<evidence type="ECO:0000313" key="2">
    <source>
        <dbReference type="EMBL" id="KAJ8371935.1"/>
    </source>
</evidence>
<name>A0AAD7R8Y5_9TELE</name>
<protein>
    <submittedName>
        <fullName evidence="2">Uncharacterized protein</fullName>
    </submittedName>
</protein>
<feature type="region of interest" description="Disordered" evidence="1">
    <location>
        <begin position="134"/>
        <end position="156"/>
    </location>
</feature>